<dbReference type="GO" id="GO:0005737">
    <property type="term" value="C:cytoplasm"/>
    <property type="evidence" value="ECO:0007669"/>
    <property type="project" value="UniProtKB-SubCell"/>
</dbReference>
<evidence type="ECO:0000256" key="4">
    <source>
        <dbReference type="ARBA" id="ARBA00022703"/>
    </source>
</evidence>
<dbReference type="AlphaFoldDB" id="A0AAV7Q4F8"/>
<dbReference type="InterPro" id="IPR001293">
    <property type="entry name" value="Znf_TRAF"/>
</dbReference>
<keyword evidence="18" id="KW-1185">Reference proteome</keyword>
<dbReference type="PROSITE" id="PS50089">
    <property type="entry name" value="ZF_RING_2"/>
    <property type="match status" value="1"/>
</dbReference>
<gene>
    <name evidence="17" type="ORF">NDU88_000967</name>
</gene>
<dbReference type="GO" id="GO:0006915">
    <property type="term" value="P:apoptotic process"/>
    <property type="evidence" value="ECO:0007669"/>
    <property type="project" value="UniProtKB-KW"/>
</dbReference>
<evidence type="ECO:0000256" key="10">
    <source>
        <dbReference type="ARBA" id="ARBA00023054"/>
    </source>
</evidence>
<dbReference type="Pfam" id="PF21363">
    <property type="entry name" value="TRAF3_RING"/>
    <property type="match status" value="1"/>
</dbReference>
<dbReference type="Pfam" id="PF02176">
    <property type="entry name" value="zf-TRAF"/>
    <property type="match status" value="1"/>
</dbReference>
<evidence type="ECO:0000256" key="12">
    <source>
        <dbReference type="PROSITE-ProRule" id="PRU00207"/>
    </source>
</evidence>
<feature type="region of interest" description="Disordered" evidence="13">
    <location>
        <begin position="174"/>
        <end position="195"/>
    </location>
</feature>
<feature type="region of interest" description="Disordered" evidence="13">
    <location>
        <begin position="269"/>
        <end position="289"/>
    </location>
</feature>
<dbReference type="InterPro" id="IPR049440">
    <property type="entry name" value="TRAF3/5_RING"/>
</dbReference>
<evidence type="ECO:0000256" key="8">
    <source>
        <dbReference type="ARBA" id="ARBA00022833"/>
    </source>
</evidence>
<dbReference type="GO" id="GO:0005164">
    <property type="term" value="F:tumor necrosis factor receptor binding"/>
    <property type="evidence" value="ECO:0007669"/>
    <property type="project" value="UniProtKB-UniRule"/>
</dbReference>
<dbReference type="PROSITE" id="PS50144">
    <property type="entry name" value="MATH"/>
    <property type="match status" value="1"/>
</dbReference>
<comment type="similarity">
    <text evidence="11">Belongs to the TNF receptor-associated factor family.</text>
</comment>
<evidence type="ECO:0000256" key="11">
    <source>
        <dbReference type="PIRNR" id="PIRNR015614"/>
    </source>
</evidence>
<dbReference type="PANTHER" id="PTHR10131:SF138">
    <property type="entry name" value="RE66324P"/>
    <property type="match status" value="1"/>
</dbReference>
<keyword evidence="2 11" id="KW-0963">Cytoplasm</keyword>
<reference evidence="17" key="1">
    <citation type="journal article" date="2022" name="bioRxiv">
        <title>Sequencing and chromosome-scale assembly of the giantPleurodeles waltlgenome.</title>
        <authorList>
            <person name="Brown T."/>
            <person name="Elewa A."/>
            <person name="Iarovenko S."/>
            <person name="Subramanian E."/>
            <person name="Araus A.J."/>
            <person name="Petzold A."/>
            <person name="Susuki M."/>
            <person name="Suzuki K.-i.T."/>
            <person name="Hayashi T."/>
            <person name="Toyoda A."/>
            <person name="Oliveira C."/>
            <person name="Osipova E."/>
            <person name="Leigh N.D."/>
            <person name="Simon A."/>
            <person name="Yun M.H."/>
        </authorList>
    </citation>
    <scope>NUCLEOTIDE SEQUENCE</scope>
    <source>
        <strain evidence="17">20211129_DDA</strain>
        <tissue evidence="17">Liver</tissue>
    </source>
</reference>
<name>A0AAV7Q4F8_PLEWA</name>
<evidence type="ECO:0000256" key="7">
    <source>
        <dbReference type="ARBA" id="ARBA00022771"/>
    </source>
</evidence>
<keyword evidence="9" id="KW-0832">Ubl conjugation</keyword>
<feature type="domain" description="RING-type" evidence="14">
    <location>
        <begin position="21"/>
        <end position="61"/>
    </location>
</feature>
<keyword evidence="10" id="KW-0175">Coiled coil</keyword>
<dbReference type="Proteomes" id="UP001066276">
    <property type="component" value="Chromosome 6"/>
</dbReference>
<dbReference type="PROSITE" id="PS00518">
    <property type="entry name" value="ZF_RING_1"/>
    <property type="match status" value="1"/>
</dbReference>
<evidence type="ECO:0000256" key="1">
    <source>
        <dbReference type="ARBA" id="ARBA00004496"/>
    </source>
</evidence>
<dbReference type="GO" id="GO:0008270">
    <property type="term" value="F:zinc ion binding"/>
    <property type="evidence" value="ECO:0007669"/>
    <property type="project" value="UniProtKB-UniRule"/>
</dbReference>
<dbReference type="PIRSF" id="PIRSF015614">
    <property type="entry name" value="TRAF"/>
    <property type="match status" value="1"/>
</dbReference>
<dbReference type="InterPro" id="IPR008974">
    <property type="entry name" value="TRAF-like"/>
</dbReference>
<keyword evidence="8 11" id="KW-0862">Zinc</keyword>
<evidence type="ECO:0000256" key="3">
    <source>
        <dbReference type="ARBA" id="ARBA00022499"/>
    </source>
</evidence>
<dbReference type="InterPro" id="IPR013083">
    <property type="entry name" value="Znf_RING/FYVE/PHD"/>
</dbReference>
<comment type="subcellular location">
    <subcellularLocation>
        <location evidence="1 11">Cytoplasm</location>
    </subcellularLocation>
</comment>
<feature type="domain" description="MATH" evidence="15">
    <location>
        <begin position="345"/>
        <end position="492"/>
    </location>
</feature>
<dbReference type="InterPro" id="IPR001841">
    <property type="entry name" value="Znf_RING"/>
</dbReference>
<feature type="zinc finger region" description="TRAF-type" evidence="12">
    <location>
        <begin position="103"/>
        <end position="149"/>
    </location>
</feature>
<dbReference type="InterPro" id="IPR049342">
    <property type="entry name" value="TRAF1-6_MATH_dom"/>
</dbReference>
<evidence type="ECO:0000256" key="2">
    <source>
        <dbReference type="ARBA" id="ARBA00022490"/>
    </source>
</evidence>
<feature type="compositionally biased region" description="Basic and acidic residues" evidence="13">
    <location>
        <begin position="175"/>
        <end position="195"/>
    </location>
</feature>
<dbReference type="GO" id="GO:0042981">
    <property type="term" value="P:regulation of apoptotic process"/>
    <property type="evidence" value="ECO:0007669"/>
    <property type="project" value="InterPro"/>
</dbReference>
<evidence type="ECO:0000256" key="5">
    <source>
        <dbReference type="ARBA" id="ARBA00022723"/>
    </source>
</evidence>
<dbReference type="InterPro" id="IPR002083">
    <property type="entry name" value="MATH/TRAF_dom"/>
</dbReference>
<comment type="caution">
    <text evidence="17">The sequence shown here is derived from an EMBL/GenBank/DDBJ whole genome shotgun (WGS) entry which is preliminary data.</text>
</comment>
<dbReference type="FunFam" id="2.60.210.10:FF:000001">
    <property type="entry name" value="TNF receptor-associated factor"/>
    <property type="match status" value="1"/>
</dbReference>
<evidence type="ECO:0000259" key="14">
    <source>
        <dbReference type="PROSITE" id="PS50089"/>
    </source>
</evidence>
<evidence type="ECO:0000256" key="6">
    <source>
        <dbReference type="ARBA" id="ARBA00022737"/>
    </source>
</evidence>
<dbReference type="InterPro" id="IPR017907">
    <property type="entry name" value="Znf_RING_CS"/>
</dbReference>
<feature type="domain" description="TRAF-type" evidence="16">
    <location>
        <begin position="103"/>
        <end position="149"/>
    </location>
</feature>
<dbReference type="Pfam" id="PF21355">
    <property type="entry name" value="TRAF-mep_MATH"/>
    <property type="match status" value="1"/>
</dbReference>
<dbReference type="Gene3D" id="3.30.40.10">
    <property type="entry name" value="Zinc/RING finger domain, C3HC4 (zinc finger)"/>
    <property type="match status" value="2"/>
</dbReference>
<evidence type="ECO:0000313" key="17">
    <source>
        <dbReference type="EMBL" id="KAJ1134516.1"/>
    </source>
</evidence>
<evidence type="ECO:0000256" key="13">
    <source>
        <dbReference type="SAM" id="MobiDB-lite"/>
    </source>
</evidence>
<protein>
    <recommendedName>
        <fullName evidence="11">TNF receptor-associated factor</fullName>
    </recommendedName>
</protein>
<dbReference type="EMBL" id="JANPWB010000010">
    <property type="protein sequence ID" value="KAJ1134516.1"/>
    <property type="molecule type" value="Genomic_DNA"/>
</dbReference>
<organism evidence="17 18">
    <name type="scientific">Pleurodeles waltl</name>
    <name type="common">Iberian ribbed newt</name>
    <dbReference type="NCBI Taxonomy" id="8319"/>
    <lineage>
        <taxon>Eukaryota</taxon>
        <taxon>Metazoa</taxon>
        <taxon>Chordata</taxon>
        <taxon>Craniata</taxon>
        <taxon>Vertebrata</taxon>
        <taxon>Euteleostomi</taxon>
        <taxon>Amphibia</taxon>
        <taxon>Batrachia</taxon>
        <taxon>Caudata</taxon>
        <taxon>Salamandroidea</taxon>
        <taxon>Salamandridae</taxon>
        <taxon>Pleurodelinae</taxon>
        <taxon>Pleurodeles</taxon>
    </lineage>
</organism>
<dbReference type="GO" id="GO:0007165">
    <property type="term" value="P:signal transduction"/>
    <property type="evidence" value="ECO:0007669"/>
    <property type="project" value="InterPro"/>
</dbReference>
<keyword evidence="7 12" id="KW-0863">Zinc-finger</keyword>
<dbReference type="PANTHER" id="PTHR10131">
    <property type="entry name" value="TNF RECEPTOR ASSOCIATED FACTOR"/>
    <property type="match status" value="1"/>
</dbReference>
<keyword evidence="4" id="KW-0053">Apoptosis</keyword>
<dbReference type="GO" id="GO:0043122">
    <property type="term" value="P:regulation of canonical NF-kappaB signal transduction"/>
    <property type="evidence" value="ECO:0007669"/>
    <property type="project" value="TreeGrafter"/>
</dbReference>
<evidence type="ECO:0000256" key="9">
    <source>
        <dbReference type="ARBA" id="ARBA00022843"/>
    </source>
</evidence>
<dbReference type="GO" id="GO:0009898">
    <property type="term" value="C:cytoplasmic side of plasma membrane"/>
    <property type="evidence" value="ECO:0007669"/>
    <property type="project" value="TreeGrafter"/>
</dbReference>
<accession>A0AAV7Q4F8</accession>
<dbReference type="SUPFAM" id="SSF57850">
    <property type="entry name" value="RING/U-box"/>
    <property type="match status" value="1"/>
</dbReference>
<evidence type="ECO:0000313" key="18">
    <source>
        <dbReference type="Proteomes" id="UP001066276"/>
    </source>
</evidence>
<evidence type="ECO:0000259" key="15">
    <source>
        <dbReference type="PROSITE" id="PS50144"/>
    </source>
</evidence>
<dbReference type="SUPFAM" id="SSF49599">
    <property type="entry name" value="TRAF domain-like"/>
    <property type="match status" value="2"/>
</dbReference>
<dbReference type="Gene3D" id="2.60.210.10">
    <property type="entry name" value="Apoptosis, Tumor Necrosis Factor Receptor Associated Protein 2, Chain A"/>
    <property type="match status" value="1"/>
</dbReference>
<dbReference type="CDD" id="cd00270">
    <property type="entry name" value="MATH_TRAF_C"/>
    <property type="match status" value="1"/>
</dbReference>
<keyword evidence="6" id="KW-0677">Repeat</keyword>
<dbReference type="InterPro" id="IPR012227">
    <property type="entry name" value="TNF_rcpt-assoc_TRAF_met"/>
</dbReference>
<evidence type="ECO:0000259" key="16">
    <source>
        <dbReference type="PROSITE" id="PS50145"/>
    </source>
</evidence>
<sequence>MVALVSPLRPLDSAPGSGLLCSACGFLLIRPKQTECGHRYCASCVQGLFRKEEEVNCLVCQEKLSLNKFHNDRAAENDTLITEVKCPHVGCSWQGLLKTYLSSHQQECSFVPEPCPNANFGCGFVSAQKGMKMHLSEECLWRMVPCQYCATPVSFSLLKDHICSPIDKNGISLHDPLKPRKSEVSAESSSKMDEQSRLSIQSLLESVAINGKAHSEGLKSYPRNSSEPHLATLLSEVYHLNTRLDKQETVNTTFKQLVMEKLVSLTGSVSRISSGDTPDASSRQQSERKVESLETMVSALRQDLQRQTVTMEALQHRCLEYEKVIQVLQSRSGQSQRPQEPVSTDGILVWKIENVSSLLRAARAEQRTSYYSPSFCTHPFGYRLCCRLYPNGDGSGKGTHVSLFLVVMRGDYDDVLRWPFQQKVTFLMLDQTPHQKPIRESFVPDTSSASFHKPKSHMNVASGSPQFLKHNQLLASSSPYLKNDTFYIKVIIDPSGLDV</sequence>
<keyword evidence="5 11" id="KW-0479">Metal-binding</keyword>
<feature type="compositionally biased region" description="Polar residues" evidence="13">
    <location>
        <begin position="269"/>
        <end position="284"/>
    </location>
</feature>
<dbReference type="SMART" id="SM00061">
    <property type="entry name" value="MATH"/>
    <property type="match status" value="1"/>
</dbReference>
<keyword evidence="3" id="KW-1017">Isopeptide bond</keyword>
<dbReference type="PROSITE" id="PS50145">
    <property type="entry name" value="ZF_TRAF"/>
    <property type="match status" value="1"/>
</dbReference>
<proteinExistence type="inferred from homology"/>